<protein>
    <submittedName>
        <fullName evidence="1">Uncharacterized protein</fullName>
    </submittedName>
</protein>
<evidence type="ECO:0000313" key="2">
    <source>
        <dbReference type="Proteomes" id="UP000186657"/>
    </source>
</evidence>
<dbReference type="EMBL" id="MKZS01000001">
    <property type="protein sequence ID" value="OLT61838.1"/>
    <property type="molecule type" value="Genomic_DNA"/>
</dbReference>
<organism evidence="1 2">
    <name type="scientific">Moorena bouillonii PNG</name>
    <dbReference type="NCBI Taxonomy" id="568701"/>
    <lineage>
        <taxon>Bacteria</taxon>
        <taxon>Bacillati</taxon>
        <taxon>Cyanobacteriota</taxon>
        <taxon>Cyanophyceae</taxon>
        <taxon>Coleofasciculales</taxon>
        <taxon>Coleofasciculaceae</taxon>
        <taxon>Moorena</taxon>
    </lineage>
</organism>
<evidence type="ECO:0000313" key="1">
    <source>
        <dbReference type="EMBL" id="OLT61838.1"/>
    </source>
</evidence>
<comment type="caution">
    <text evidence="1">The sequence shown here is derived from an EMBL/GenBank/DDBJ whole genome shotgun (WGS) entry which is preliminary data.</text>
</comment>
<keyword evidence="2" id="KW-1185">Reference proteome</keyword>
<accession>A0A1U7N7B6</accession>
<reference evidence="1 2" key="1">
    <citation type="submission" date="2016-10" db="EMBL/GenBank/DDBJ databases">
        <title>Comparative genomics uncovers the prolific and rare metabolic potential of the cyanobacterial genus Moorea.</title>
        <authorList>
            <person name="Leao T."/>
            <person name="Castelao G."/>
            <person name="Korobeynikov A."/>
            <person name="Monroe E.A."/>
            <person name="Podell S."/>
            <person name="Glukhov E."/>
            <person name="Allen E."/>
            <person name="Gerwick W.H."/>
            <person name="Gerwick L."/>
        </authorList>
    </citation>
    <scope>NUCLEOTIDE SEQUENCE [LARGE SCALE GENOMIC DNA]</scope>
    <source>
        <strain evidence="1 2">PNG5-198</strain>
    </source>
</reference>
<dbReference type="Proteomes" id="UP000186657">
    <property type="component" value="Unassembled WGS sequence"/>
</dbReference>
<gene>
    <name evidence="1" type="ORF">BJP37_25225</name>
</gene>
<name>A0A1U7N7B6_9CYAN</name>
<sequence>MNNKHLNLGKILINTGLVFAGLTGLLATSANAESAIRGSAVETRASGSSISVSGELILPEALHFPGPLVVTPAYTGAGTNTATIDTLTLDGGTAAAVSATTSSSSTNAFLEAAADALDAAVTAAVVEDQAALIRAGAGTEGLGALD</sequence>
<proteinExistence type="predicted"/>
<dbReference type="RefSeq" id="WP_075903312.1">
    <property type="nucleotide sequence ID" value="NZ_MKZS01000001.1"/>
</dbReference>
<dbReference type="AlphaFoldDB" id="A0A1U7N7B6"/>